<dbReference type="Pfam" id="PF01590">
    <property type="entry name" value="GAF"/>
    <property type="match status" value="1"/>
</dbReference>
<dbReference type="InterPro" id="IPR003959">
    <property type="entry name" value="ATPase_AAA_core"/>
</dbReference>
<keyword evidence="2" id="KW-0067">ATP-binding</keyword>
<dbReference type="InterPro" id="IPR003018">
    <property type="entry name" value="GAF"/>
</dbReference>
<keyword evidence="1" id="KW-0547">Nucleotide-binding</keyword>
<evidence type="ECO:0000256" key="2">
    <source>
        <dbReference type="ARBA" id="ARBA00022840"/>
    </source>
</evidence>
<dbReference type="InterPro" id="IPR058031">
    <property type="entry name" value="AAA_lid_NorR"/>
</dbReference>
<organism evidence="7 8">
    <name type="scientific">Streptomyces jumonjinensis</name>
    <dbReference type="NCBI Taxonomy" id="1945"/>
    <lineage>
        <taxon>Bacteria</taxon>
        <taxon>Bacillati</taxon>
        <taxon>Actinomycetota</taxon>
        <taxon>Actinomycetes</taxon>
        <taxon>Kitasatosporales</taxon>
        <taxon>Streptomycetaceae</taxon>
        <taxon>Streptomyces</taxon>
    </lineage>
</organism>
<dbReference type="Pfam" id="PF02954">
    <property type="entry name" value="HTH_8"/>
    <property type="match status" value="1"/>
</dbReference>
<dbReference type="InterPro" id="IPR002197">
    <property type="entry name" value="HTH_Fis"/>
</dbReference>
<dbReference type="PROSITE" id="PS50045">
    <property type="entry name" value="SIGMA54_INTERACT_4"/>
    <property type="match status" value="1"/>
</dbReference>
<dbReference type="SUPFAM" id="SSF46689">
    <property type="entry name" value="Homeodomain-like"/>
    <property type="match status" value="1"/>
</dbReference>
<feature type="domain" description="Sigma-54 factor interaction" evidence="6">
    <location>
        <begin position="361"/>
        <end position="501"/>
    </location>
</feature>
<proteinExistence type="predicted"/>
<dbReference type="InterPro" id="IPR002078">
    <property type="entry name" value="Sigma_54_int"/>
</dbReference>
<evidence type="ECO:0000259" key="6">
    <source>
        <dbReference type="PROSITE" id="PS50045"/>
    </source>
</evidence>
<dbReference type="PANTHER" id="PTHR32071">
    <property type="entry name" value="TRANSCRIPTIONAL REGULATORY PROTEIN"/>
    <property type="match status" value="1"/>
</dbReference>
<protein>
    <submittedName>
        <fullName evidence="7">AAA family ATPase</fullName>
    </submittedName>
</protein>
<dbReference type="Gene3D" id="1.10.8.60">
    <property type="match status" value="1"/>
</dbReference>
<dbReference type="Pfam" id="PF00004">
    <property type="entry name" value="AAA"/>
    <property type="match status" value="1"/>
</dbReference>
<dbReference type="EMBL" id="VCLA01000178">
    <property type="protein sequence ID" value="MQT03789.1"/>
    <property type="molecule type" value="Genomic_DNA"/>
</dbReference>
<dbReference type="Gene3D" id="3.30.450.40">
    <property type="match status" value="1"/>
</dbReference>
<reference evidence="7 8" key="1">
    <citation type="submission" date="2019-05" db="EMBL/GenBank/DDBJ databases">
        <title>Comparative genomics and metabolomics analyses of clavulanic acid producing Streptomyces species provides insight into specialized metabolism and evolution of beta-lactam biosynthetic gene clusters.</title>
        <authorList>
            <person name="Moore M.A."/>
            <person name="Cruz-Morales P."/>
            <person name="Barona Gomez F."/>
            <person name="Kapil T."/>
        </authorList>
    </citation>
    <scope>NUCLEOTIDE SEQUENCE [LARGE SCALE GENOMIC DNA]</scope>
    <source>
        <strain evidence="7 8">NRRL 5741</strain>
    </source>
</reference>
<dbReference type="SUPFAM" id="SSF55781">
    <property type="entry name" value="GAF domain-like"/>
    <property type="match status" value="1"/>
</dbReference>
<dbReference type="Pfam" id="PF25601">
    <property type="entry name" value="AAA_lid_14"/>
    <property type="match status" value="1"/>
</dbReference>
<dbReference type="InterPro" id="IPR027417">
    <property type="entry name" value="P-loop_NTPase"/>
</dbReference>
<dbReference type="GO" id="GO:0043565">
    <property type="term" value="F:sequence-specific DNA binding"/>
    <property type="evidence" value="ECO:0007669"/>
    <property type="project" value="InterPro"/>
</dbReference>
<keyword evidence="5" id="KW-0804">Transcription</keyword>
<name>A0A646KN87_STRJU</name>
<dbReference type="InterPro" id="IPR009057">
    <property type="entry name" value="Homeodomain-like_sf"/>
</dbReference>
<dbReference type="Gene3D" id="3.40.50.300">
    <property type="entry name" value="P-loop containing nucleotide triphosphate hydrolases"/>
    <property type="match status" value="1"/>
</dbReference>
<dbReference type="GO" id="GO:0016887">
    <property type="term" value="F:ATP hydrolysis activity"/>
    <property type="evidence" value="ECO:0007669"/>
    <property type="project" value="InterPro"/>
</dbReference>
<dbReference type="PRINTS" id="PR01590">
    <property type="entry name" value="HTHFIS"/>
</dbReference>
<sequence length="573" mass="60237">MDPTAPRPEIALSWRRSRMSGLTPRAPRIQVDADAVDRGSRLAAAARPVLAELAEQLGDAAYCVVLADRGSRIVAPTVGARGLRARLERLGVVSGGVFLEETTGTNSIATVYEVRRGLAVRGEEHYLEPFRRFSCYGHPITHPVTRRLEGVLDITCLTRDDSPLLGPFLARAARDVEERLLRGARAAERGMLTAFRTAAAGRRGRPVLVLGEDVVLANPAAVELLDPVDHIRLRTLATGLPGERRRSEATVELSSGRTVAVRFRAVEAGAGGVLFEFDETGPAGARTAPRQGSGSVAGSGSVVCSGAASASGTGSGAASGVRKAPAAPVYIGGAPGTGRTTAARSLAGDAGVRTIVLDCVRAAGAGAAEWQDALGSAAAGAPALLLVEDVQLLPDGCAVRLLRLLAEPVADSGPSIVLTGPPLAELSGYPAVLAARCPTRWELPRLRDRAEELPGLVRTMLIGLGADDRLRFSPAALASLAGHPWPGDLHELHTVVRTALGRRTTGDITPRDLPEGYRVSPRLRGMTPLERAEHDTITAALRAYGGNKLRTAQRLGISRTTLYSRMRTLGITL</sequence>
<evidence type="ECO:0000256" key="1">
    <source>
        <dbReference type="ARBA" id="ARBA00022741"/>
    </source>
</evidence>
<dbReference type="PANTHER" id="PTHR32071:SF122">
    <property type="entry name" value="SIGMA FACTOR"/>
    <property type="match status" value="1"/>
</dbReference>
<keyword evidence="3" id="KW-0805">Transcription regulation</keyword>
<dbReference type="GO" id="GO:0005524">
    <property type="term" value="F:ATP binding"/>
    <property type="evidence" value="ECO:0007669"/>
    <property type="project" value="UniProtKB-KW"/>
</dbReference>
<keyword evidence="8" id="KW-1185">Reference proteome</keyword>
<keyword evidence="4" id="KW-0238">DNA-binding</keyword>
<evidence type="ECO:0000313" key="7">
    <source>
        <dbReference type="EMBL" id="MQT03789.1"/>
    </source>
</evidence>
<dbReference type="InterPro" id="IPR029016">
    <property type="entry name" value="GAF-like_dom_sf"/>
</dbReference>
<gene>
    <name evidence="7" type="ORF">FF041_27555</name>
</gene>
<dbReference type="SUPFAM" id="SSF52540">
    <property type="entry name" value="P-loop containing nucleoside triphosphate hydrolases"/>
    <property type="match status" value="1"/>
</dbReference>
<dbReference type="GO" id="GO:0006355">
    <property type="term" value="P:regulation of DNA-templated transcription"/>
    <property type="evidence" value="ECO:0007669"/>
    <property type="project" value="InterPro"/>
</dbReference>
<evidence type="ECO:0000256" key="5">
    <source>
        <dbReference type="ARBA" id="ARBA00023163"/>
    </source>
</evidence>
<evidence type="ECO:0000256" key="3">
    <source>
        <dbReference type="ARBA" id="ARBA00023015"/>
    </source>
</evidence>
<evidence type="ECO:0000256" key="4">
    <source>
        <dbReference type="ARBA" id="ARBA00023125"/>
    </source>
</evidence>
<dbReference type="Proteomes" id="UP000419138">
    <property type="component" value="Unassembled WGS sequence"/>
</dbReference>
<dbReference type="AlphaFoldDB" id="A0A646KN87"/>
<accession>A0A646KN87</accession>
<evidence type="ECO:0000313" key="8">
    <source>
        <dbReference type="Proteomes" id="UP000419138"/>
    </source>
</evidence>
<comment type="caution">
    <text evidence="7">The sequence shown here is derived from an EMBL/GenBank/DDBJ whole genome shotgun (WGS) entry which is preliminary data.</text>
</comment>
<dbReference type="Gene3D" id="1.10.10.60">
    <property type="entry name" value="Homeodomain-like"/>
    <property type="match status" value="1"/>
</dbReference>